<evidence type="ECO:0008006" key="4">
    <source>
        <dbReference type="Google" id="ProtNLM"/>
    </source>
</evidence>
<dbReference type="EMBL" id="JAYFSI010000002">
    <property type="protein sequence ID" value="MEA5360888.1"/>
    <property type="molecule type" value="Genomic_DNA"/>
</dbReference>
<comment type="caution">
    <text evidence="2">The sequence shown here is derived from an EMBL/GenBank/DDBJ whole genome shotgun (WGS) entry which is preliminary data.</text>
</comment>
<keyword evidence="3" id="KW-1185">Reference proteome</keyword>
<accession>A0ABU5R3Z8</accession>
<sequence>MAHTHSWRTTVAKPAGVRPLHWTLVLGYVLVVAGGAKGVSLFGSGMMMGVALVGAWLMFTLGMAYAAVRLRPAVGGALLLGFGIGALLVVVLAGMQLAL</sequence>
<reference evidence="2 3" key="1">
    <citation type="submission" date="2023-12" db="EMBL/GenBank/DDBJ databases">
        <title>Amycolatopsis sp. V23-08.</title>
        <authorList>
            <person name="Somphong A."/>
        </authorList>
    </citation>
    <scope>NUCLEOTIDE SEQUENCE [LARGE SCALE GENOMIC DNA]</scope>
    <source>
        <strain evidence="2 3">V23-08</strain>
    </source>
</reference>
<evidence type="ECO:0000313" key="2">
    <source>
        <dbReference type="EMBL" id="MEA5360888.1"/>
    </source>
</evidence>
<name>A0ABU5R3Z8_9PSEU</name>
<feature type="transmembrane region" description="Helical" evidence="1">
    <location>
        <begin position="20"/>
        <end position="39"/>
    </location>
</feature>
<feature type="transmembrane region" description="Helical" evidence="1">
    <location>
        <begin position="46"/>
        <end position="68"/>
    </location>
</feature>
<evidence type="ECO:0000256" key="1">
    <source>
        <dbReference type="SAM" id="Phobius"/>
    </source>
</evidence>
<proteinExistence type="predicted"/>
<feature type="transmembrane region" description="Helical" evidence="1">
    <location>
        <begin position="74"/>
        <end position="95"/>
    </location>
</feature>
<organism evidence="2 3">
    <name type="scientific">Amycolatopsis heterodermiae</name>
    <dbReference type="NCBI Taxonomy" id="3110235"/>
    <lineage>
        <taxon>Bacteria</taxon>
        <taxon>Bacillati</taxon>
        <taxon>Actinomycetota</taxon>
        <taxon>Actinomycetes</taxon>
        <taxon>Pseudonocardiales</taxon>
        <taxon>Pseudonocardiaceae</taxon>
        <taxon>Amycolatopsis</taxon>
    </lineage>
</organism>
<evidence type="ECO:0000313" key="3">
    <source>
        <dbReference type="Proteomes" id="UP001304298"/>
    </source>
</evidence>
<keyword evidence="1" id="KW-1133">Transmembrane helix</keyword>
<keyword evidence="1" id="KW-0812">Transmembrane</keyword>
<dbReference type="Proteomes" id="UP001304298">
    <property type="component" value="Unassembled WGS sequence"/>
</dbReference>
<protein>
    <recommendedName>
        <fullName evidence="4">DUF4175 domain-containing protein</fullName>
    </recommendedName>
</protein>
<keyword evidence="1" id="KW-0472">Membrane</keyword>
<gene>
    <name evidence="2" type="ORF">VA596_15175</name>
</gene>
<dbReference type="RefSeq" id="WP_323327422.1">
    <property type="nucleotide sequence ID" value="NZ_JAYFSI010000002.1"/>
</dbReference>